<comment type="pathway">
    <text evidence="2 9">Amino-acid biosynthesis; L-tryptophan biosynthesis; L-tryptophan from chorismate: step 3/5.</text>
</comment>
<comment type="catalytic activity">
    <reaction evidence="1 9">
        <text>N-(5-phospho-beta-D-ribosyl)anthranilate = 1-(2-carboxyphenylamino)-1-deoxy-D-ribulose 5-phosphate</text>
        <dbReference type="Rhea" id="RHEA:21540"/>
        <dbReference type="ChEBI" id="CHEBI:18277"/>
        <dbReference type="ChEBI" id="CHEBI:58613"/>
        <dbReference type="EC" id="5.3.1.24"/>
    </reaction>
</comment>
<dbReference type="RefSeq" id="WP_247976457.1">
    <property type="nucleotide sequence ID" value="NZ_CP095848.1"/>
</dbReference>
<evidence type="ECO:0000256" key="7">
    <source>
        <dbReference type="ARBA" id="ARBA00023141"/>
    </source>
</evidence>
<dbReference type="Proteomes" id="UP000829647">
    <property type="component" value="Chromosome"/>
</dbReference>
<dbReference type="EC" id="5.3.1.24" evidence="3 9"/>
<evidence type="ECO:0000256" key="9">
    <source>
        <dbReference type="HAMAP-Rule" id="MF_00135"/>
    </source>
</evidence>
<evidence type="ECO:0000256" key="1">
    <source>
        <dbReference type="ARBA" id="ARBA00001164"/>
    </source>
</evidence>
<dbReference type="HAMAP" id="MF_00135">
    <property type="entry name" value="PRAI"/>
    <property type="match status" value="1"/>
</dbReference>
<protein>
    <recommendedName>
        <fullName evidence="4 9">N-(5'-phosphoribosyl)anthranilate isomerase</fullName>
        <shortName evidence="9">PRAI</shortName>
        <ecNumber evidence="3 9">5.3.1.24</ecNumber>
    </recommendedName>
</protein>
<gene>
    <name evidence="9" type="primary">trpF</name>
    <name evidence="11" type="ORF">MWH26_05850</name>
</gene>
<dbReference type="InterPro" id="IPR013785">
    <property type="entry name" value="Aldolase_TIM"/>
</dbReference>
<organism evidence="11 12">
    <name type="scientific">Hymenobacter sublimis</name>
    <dbReference type="NCBI Taxonomy" id="2933777"/>
    <lineage>
        <taxon>Bacteria</taxon>
        <taxon>Pseudomonadati</taxon>
        <taxon>Bacteroidota</taxon>
        <taxon>Cytophagia</taxon>
        <taxon>Cytophagales</taxon>
        <taxon>Hymenobacteraceae</taxon>
        <taxon>Hymenobacter</taxon>
    </lineage>
</organism>
<feature type="domain" description="N-(5'phosphoribosyl) anthranilate isomerase (PRAI)" evidence="10">
    <location>
        <begin position="6"/>
        <end position="206"/>
    </location>
</feature>
<accession>A0ABY4JGI0</accession>
<evidence type="ECO:0000256" key="3">
    <source>
        <dbReference type="ARBA" id="ARBA00012572"/>
    </source>
</evidence>
<evidence type="ECO:0000313" key="11">
    <source>
        <dbReference type="EMBL" id="UPL50429.1"/>
    </source>
</evidence>
<dbReference type="InterPro" id="IPR044643">
    <property type="entry name" value="TrpF_fam"/>
</dbReference>
<name>A0ABY4JGI0_9BACT</name>
<evidence type="ECO:0000256" key="2">
    <source>
        <dbReference type="ARBA" id="ARBA00004664"/>
    </source>
</evidence>
<keyword evidence="7 9" id="KW-0057">Aromatic amino acid biosynthesis</keyword>
<dbReference type="InterPro" id="IPR001240">
    <property type="entry name" value="PRAI_dom"/>
</dbReference>
<evidence type="ECO:0000313" key="12">
    <source>
        <dbReference type="Proteomes" id="UP000829647"/>
    </source>
</evidence>
<dbReference type="PANTHER" id="PTHR42894:SF1">
    <property type="entry name" value="N-(5'-PHOSPHORIBOSYL)ANTHRANILATE ISOMERASE"/>
    <property type="match status" value="1"/>
</dbReference>
<evidence type="ECO:0000256" key="6">
    <source>
        <dbReference type="ARBA" id="ARBA00022822"/>
    </source>
</evidence>
<keyword evidence="5 9" id="KW-0028">Amino-acid biosynthesis</keyword>
<dbReference type="Gene3D" id="3.20.20.70">
    <property type="entry name" value="Aldolase class I"/>
    <property type="match status" value="1"/>
</dbReference>
<dbReference type="CDD" id="cd00405">
    <property type="entry name" value="PRAI"/>
    <property type="match status" value="1"/>
</dbReference>
<dbReference type="EMBL" id="CP095848">
    <property type="protein sequence ID" value="UPL50429.1"/>
    <property type="molecule type" value="Genomic_DNA"/>
</dbReference>
<dbReference type="InterPro" id="IPR011060">
    <property type="entry name" value="RibuloseP-bd_barrel"/>
</dbReference>
<keyword evidence="8 9" id="KW-0413">Isomerase</keyword>
<keyword evidence="12" id="KW-1185">Reference proteome</keyword>
<dbReference type="SUPFAM" id="SSF51366">
    <property type="entry name" value="Ribulose-phoshate binding barrel"/>
    <property type="match status" value="1"/>
</dbReference>
<evidence type="ECO:0000256" key="5">
    <source>
        <dbReference type="ARBA" id="ARBA00022605"/>
    </source>
</evidence>
<comment type="similarity">
    <text evidence="9">Belongs to the TrpF family.</text>
</comment>
<dbReference type="PANTHER" id="PTHR42894">
    <property type="entry name" value="N-(5'-PHOSPHORIBOSYL)ANTHRANILATE ISOMERASE"/>
    <property type="match status" value="1"/>
</dbReference>
<keyword evidence="6 9" id="KW-0822">Tryptophan biosynthesis</keyword>
<evidence type="ECO:0000256" key="4">
    <source>
        <dbReference type="ARBA" id="ARBA00022272"/>
    </source>
</evidence>
<sequence length="209" mass="22906">MSVRLKVCGMARPDNLRAVAALRPDFLGFIFYPKSRRYAAPTLTPADAATVPATIRKVGVFVDEDMAVMQERITEYGLQAVQLHGAETPETCGLLRATGVAVIKAFAVGEKFDFAQLLPYVGQVDFFLFDTAGAQPGGNGTAFDWQILKQYHLTVPYFLAGGLALEHAAVLQNLQLPGLFALDLNSQFETEPGVKDAELLRQMFQQLRP</sequence>
<evidence type="ECO:0000259" key="10">
    <source>
        <dbReference type="Pfam" id="PF00697"/>
    </source>
</evidence>
<evidence type="ECO:0000256" key="8">
    <source>
        <dbReference type="ARBA" id="ARBA00023235"/>
    </source>
</evidence>
<proteinExistence type="inferred from homology"/>
<reference evidence="11 12" key="1">
    <citation type="submission" date="2022-04" db="EMBL/GenBank/DDBJ databases">
        <title>Hymenobacter sp. isolated from the air.</title>
        <authorList>
            <person name="Won M."/>
            <person name="Lee C.-M."/>
            <person name="Woen H.-Y."/>
            <person name="Kwon S.-W."/>
        </authorList>
    </citation>
    <scope>NUCLEOTIDE SEQUENCE [LARGE SCALE GENOMIC DNA]</scope>
    <source>
        <strain evidence="12">5516 S-25</strain>
    </source>
</reference>
<dbReference type="Pfam" id="PF00697">
    <property type="entry name" value="PRAI"/>
    <property type="match status" value="1"/>
</dbReference>
<dbReference type="GO" id="GO:0016853">
    <property type="term" value="F:isomerase activity"/>
    <property type="evidence" value="ECO:0007669"/>
    <property type="project" value="UniProtKB-KW"/>
</dbReference>